<evidence type="ECO:0000313" key="3">
    <source>
        <dbReference type="Proteomes" id="UP000186917"/>
    </source>
</evidence>
<keyword evidence="3" id="KW-1185">Reference proteome</keyword>
<name>A0A173MD92_9BACT</name>
<gene>
    <name evidence="2" type="ORF">SAMN05421788_10561</name>
</gene>
<accession>A0A173MD92</accession>
<evidence type="ECO:0000313" key="2">
    <source>
        <dbReference type="EMBL" id="SIT20776.1"/>
    </source>
</evidence>
<evidence type="ECO:0008006" key="4">
    <source>
        <dbReference type="Google" id="ProtNLM"/>
    </source>
</evidence>
<dbReference type="RefSeq" id="WP_076379919.1">
    <property type="nucleotide sequence ID" value="NZ_AP017422.1"/>
</dbReference>
<dbReference type="Gene3D" id="3.10.450.360">
    <property type="match status" value="1"/>
</dbReference>
<dbReference type="Proteomes" id="UP000186917">
    <property type="component" value="Unassembled WGS sequence"/>
</dbReference>
<sequence length="143" mass="15603">MKKFIIAAITFITLATTAFAADNNSHVASLFKAAYPNATNVHYKSIGEVVSISFVDNGNNMQAFYNEGEQIAISRTISLQQLPSRAITALQNRFNGYATTEVIELDHNIEGTSYYVSLETSSQKVVAQVSVNGEVSLFKKSAK</sequence>
<organism evidence="2 3">
    <name type="scientific">Filimonas lacunae</name>
    <dbReference type="NCBI Taxonomy" id="477680"/>
    <lineage>
        <taxon>Bacteria</taxon>
        <taxon>Pseudomonadati</taxon>
        <taxon>Bacteroidota</taxon>
        <taxon>Chitinophagia</taxon>
        <taxon>Chitinophagales</taxon>
        <taxon>Chitinophagaceae</taxon>
        <taxon>Filimonas</taxon>
    </lineage>
</organism>
<dbReference type="SUPFAM" id="SSF160574">
    <property type="entry name" value="BT0923-like"/>
    <property type="match status" value="1"/>
</dbReference>
<keyword evidence="1" id="KW-0732">Signal</keyword>
<evidence type="ECO:0000256" key="1">
    <source>
        <dbReference type="SAM" id="SignalP"/>
    </source>
</evidence>
<feature type="chain" id="PRO_5030022797" description="Beta-lactamase-inhibitor-like, PepSY-like" evidence="1">
    <location>
        <begin position="21"/>
        <end position="143"/>
    </location>
</feature>
<dbReference type="AlphaFoldDB" id="A0A173MD92"/>
<reference evidence="3" key="1">
    <citation type="submission" date="2017-01" db="EMBL/GenBank/DDBJ databases">
        <authorList>
            <person name="Varghese N."/>
            <person name="Submissions S."/>
        </authorList>
    </citation>
    <scope>NUCLEOTIDE SEQUENCE [LARGE SCALE GENOMIC DNA]</scope>
    <source>
        <strain evidence="3">DSM 21054</strain>
    </source>
</reference>
<feature type="signal peptide" evidence="1">
    <location>
        <begin position="1"/>
        <end position="20"/>
    </location>
</feature>
<proteinExistence type="predicted"/>
<dbReference type="KEGG" id="fln:FLA_1494"/>
<dbReference type="EMBL" id="FTOR01000005">
    <property type="protein sequence ID" value="SIT20776.1"/>
    <property type="molecule type" value="Genomic_DNA"/>
</dbReference>
<protein>
    <recommendedName>
        <fullName evidence="4">Beta-lactamase-inhibitor-like, PepSY-like</fullName>
    </recommendedName>
</protein>
<dbReference type="OrthoDB" id="669738at2"/>